<accession>A0A1H4CEH6</accession>
<dbReference type="AlphaFoldDB" id="A0A1H4CEH6"/>
<feature type="signal peptide" evidence="1">
    <location>
        <begin position="1"/>
        <end position="19"/>
    </location>
</feature>
<keyword evidence="1" id="KW-0732">Signal</keyword>
<organism evidence="2 3">
    <name type="scientific">Alistipes timonensis JC136</name>
    <dbReference type="NCBI Taxonomy" id="1033731"/>
    <lineage>
        <taxon>Bacteria</taxon>
        <taxon>Pseudomonadati</taxon>
        <taxon>Bacteroidota</taxon>
        <taxon>Bacteroidia</taxon>
        <taxon>Bacteroidales</taxon>
        <taxon>Rikenellaceae</taxon>
        <taxon>Alistipes</taxon>
    </lineage>
</organism>
<protein>
    <submittedName>
        <fullName evidence="2">Uncharacterized protein</fullName>
    </submittedName>
</protein>
<dbReference type="STRING" id="1033731.SAMN05444145_104285"/>
<gene>
    <name evidence="2" type="ORF">SAMN05444145_104285</name>
</gene>
<proteinExistence type="predicted"/>
<dbReference type="OrthoDB" id="3796513at2"/>
<dbReference type="GO" id="GO:0005975">
    <property type="term" value="P:carbohydrate metabolic process"/>
    <property type="evidence" value="ECO:0007669"/>
    <property type="project" value="InterPro"/>
</dbReference>
<evidence type="ECO:0000256" key="1">
    <source>
        <dbReference type="SAM" id="SignalP"/>
    </source>
</evidence>
<dbReference type="SUPFAM" id="SSF48208">
    <property type="entry name" value="Six-hairpin glycosidases"/>
    <property type="match status" value="1"/>
</dbReference>
<keyword evidence="3" id="KW-1185">Reference proteome</keyword>
<dbReference type="EMBL" id="FNRI01000004">
    <property type="protein sequence ID" value="SEA58796.1"/>
    <property type="molecule type" value="Genomic_DNA"/>
</dbReference>
<dbReference type="Proteomes" id="UP000183253">
    <property type="component" value="Unassembled WGS sequence"/>
</dbReference>
<dbReference type="InterPro" id="IPR008928">
    <property type="entry name" value="6-hairpin_glycosidase_sf"/>
</dbReference>
<dbReference type="RefSeq" id="WP_010262699.1">
    <property type="nucleotide sequence ID" value="NZ_CAEG01000011.1"/>
</dbReference>
<evidence type="ECO:0000313" key="3">
    <source>
        <dbReference type="Proteomes" id="UP000183253"/>
    </source>
</evidence>
<sequence length="946" mass="106838">MKRIILLTGLIAGAMTLQAAPREPQQMTATLQKDTVVVTNGKARFTFRADFRLFRTDKDPKMELRTLPDCRFFAPSWIADNLAPEKAIAQIKQSKSMGGDGIDDSVSGSVKGRTFDLFAAAPYTDLTPSKAEMAGDTIRFSYPATVWGTLECRVWAVDGSAPGMEFRFTPTREGYYSVGYLGAPSFDLGRVEALWQPMVWQRRIFPSQPYMSLAFTCPIPATLVHVGGATAGVAADSREMPFQPLPTRDNNRFGVALHNPEGKVQPMLFAPVLGHAGSKMEPGKPFAFRMRLWVEEKPLNIAFQTMARNLYDFHDYRSNAISTLNNTIDNIIDYTLSPYSNFIDSLKGCSYSTDVPGSTKNVSSLNPLSVALVADDGELYRRRAYPIVEYMLSRKNTLFCLDTTQKVQSPSRELAGPCAPVSELAGLYRLSGGKSPVLRYFAEEKYYKHKPAEKRIPGAGGNWYDALEMYRATGETAYLDHAKRQADIYIEKFIRTQPEKFQNAFFWNRYAPFYINLLELYEETGERRYLEAAHEGAREYAMFVWMVPSIPQENVTVNKGGLAPWYWYLKSRGIPRQHCPEESVPAWRFSEIGLVPESSTTCIGHRAVFMAHHAPYMLRIADLTGDGFLRDIARSAIVGRYANFPGYHINTERTTAYEKPDFPLRPHDSISVNSFHYNHQFPLLSVLYDYLVTDATNKSRGAIAFRGDYIEGYGYLQAKFYGSRPGRFYGRENVWLWMPRRLLATSDVELNYLAARGDGELLVAFTNQSARAVSAEITFNPELLPMLVGKSFTAEVWRDNRRTGEQTVTDGKTRIEVSPEGITALIVRGVDIRPRFQQQLTDRDTEGWRHDYGELEFGRARAMLLNLGRELKTCYIYLQDDDSRFRNVSMTYSIDGGRPLALNDTSYPFEFTAPVPAEARQIVIELSGVTTDGRLVRSGTFKLSKD</sequence>
<evidence type="ECO:0000313" key="2">
    <source>
        <dbReference type="EMBL" id="SEA58796.1"/>
    </source>
</evidence>
<name>A0A1H4CEH6_9BACT</name>
<reference evidence="2 3" key="1">
    <citation type="submission" date="2016-10" db="EMBL/GenBank/DDBJ databases">
        <authorList>
            <person name="de Groot N.N."/>
        </authorList>
    </citation>
    <scope>NUCLEOTIDE SEQUENCE [LARGE SCALE GENOMIC DNA]</scope>
    <source>
        <strain evidence="2 3">DSM 25383</strain>
    </source>
</reference>
<feature type="chain" id="PRO_5010252807" evidence="1">
    <location>
        <begin position="20"/>
        <end position="946"/>
    </location>
</feature>
<dbReference type="Gene3D" id="1.50.10.20">
    <property type="match status" value="1"/>
</dbReference>